<evidence type="ECO:0000313" key="2">
    <source>
        <dbReference type="EMBL" id="GMM60603.1"/>
    </source>
</evidence>
<gene>
    <name evidence="2" type="ORF">NUTIK01_13800</name>
</gene>
<evidence type="ECO:0000313" key="3">
    <source>
        <dbReference type="Proteomes" id="UP001187221"/>
    </source>
</evidence>
<dbReference type="RefSeq" id="WP_317974387.1">
    <property type="nucleotide sequence ID" value="NZ_BTFW01000001.1"/>
</dbReference>
<feature type="chain" id="PRO_5045874562" description="Sensory transduction regulator" evidence="1">
    <location>
        <begin position="27"/>
        <end position="179"/>
    </location>
</feature>
<accession>A0ABQ6P5S0</accession>
<evidence type="ECO:0000256" key="1">
    <source>
        <dbReference type="SAM" id="SignalP"/>
    </source>
</evidence>
<keyword evidence="3" id="KW-1185">Reference proteome</keyword>
<evidence type="ECO:0008006" key="4">
    <source>
        <dbReference type="Google" id="ProtNLM"/>
    </source>
</evidence>
<dbReference type="Pfam" id="PF10722">
    <property type="entry name" value="YbjN"/>
    <property type="match status" value="1"/>
</dbReference>
<feature type="signal peptide" evidence="1">
    <location>
        <begin position="1"/>
        <end position="26"/>
    </location>
</feature>
<keyword evidence="1" id="KW-0732">Signal</keyword>
<comment type="caution">
    <text evidence="2">The sequence shown here is derived from an EMBL/GenBank/DDBJ whole genome shotgun (WGS) entry which is preliminary data.</text>
</comment>
<organism evidence="2 3">
    <name type="scientific">Novosphingobium pituita</name>
    <dbReference type="NCBI Taxonomy" id="3056842"/>
    <lineage>
        <taxon>Bacteria</taxon>
        <taxon>Pseudomonadati</taxon>
        <taxon>Pseudomonadota</taxon>
        <taxon>Alphaproteobacteria</taxon>
        <taxon>Sphingomonadales</taxon>
        <taxon>Sphingomonadaceae</taxon>
        <taxon>Novosphingobium</taxon>
    </lineage>
</organism>
<protein>
    <recommendedName>
        <fullName evidence="4">Sensory transduction regulator</fullName>
    </recommendedName>
</protein>
<proteinExistence type="predicted"/>
<dbReference type="Proteomes" id="UP001187221">
    <property type="component" value="Unassembled WGS sequence"/>
</dbReference>
<reference evidence="2 3" key="1">
    <citation type="submission" date="2023-06" db="EMBL/GenBank/DDBJ databases">
        <title>Draft genome sequence of Novosphingobium sp. strain IK01.</title>
        <authorList>
            <person name="Hatamoto M."/>
            <person name="Ikarashi T."/>
            <person name="Yamaguchi T."/>
        </authorList>
    </citation>
    <scope>NUCLEOTIDE SEQUENCE [LARGE SCALE GENOMIC DNA]</scope>
    <source>
        <strain evidence="2 3">IK01</strain>
    </source>
</reference>
<dbReference type="EMBL" id="BTFW01000001">
    <property type="protein sequence ID" value="GMM60603.1"/>
    <property type="molecule type" value="Genomic_DNA"/>
</dbReference>
<sequence length="179" mass="18429">MEIKLPAIASCVAAFALAASCGDAAAAAPESVETVSATSPASVVAALAAQGYEAALGQDGSGDPLVTARIGGWRTQIVFYDCNEVTHAGCQSLQFASSFHPERPFSAEKAVEFVNANRFGAVSVAPDKSVTVSWDVITGRGLDASVFAMVVRSYRMALDSIGSEVFAQASHPQLASAAR</sequence>
<dbReference type="InterPro" id="IPR019660">
    <property type="entry name" value="Put_sensory_transdc_reg_YbjN"/>
</dbReference>
<dbReference type="PROSITE" id="PS51257">
    <property type="entry name" value="PROKAR_LIPOPROTEIN"/>
    <property type="match status" value="1"/>
</dbReference>
<name>A0ABQ6P5S0_9SPHN</name>